<evidence type="ECO:0000256" key="5">
    <source>
        <dbReference type="ARBA" id="ARBA00023110"/>
    </source>
</evidence>
<dbReference type="PROSITE" id="PS50072">
    <property type="entry name" value="CSA_PPIASE_2"/>
    <property type="match status" value="1"/>
</dbReference>
<keyword evidence="11" id="KW-1185">Reference proteome</keyword>
<dbReference type="CDD" id="cd01926">
    <property type="entry name" value="cyclophilin_ABH_like"/>
    <property type="match status" value="1"/>
</dbReference>
<evidence type="ECO:0000256" key="6">
    <source>
        <dbReference type="ARBA" id="ARBA00023235"/>
    </source>
</evidence>
<evidence type="ECO:0000256" key="1">
    <source>
        <dbReference type="ARBA" id="ARBA00000971"/>
    </source>
</evidence>
<dbReference type="Gene3D" id="2.40.100.10">
    <property type="entry name" value="Cyclophilin-like"/>
    <property type="match status" value="1"/>
</dbReference>
<dbReference type="InterPro" id="IPR020892">
    <property type="entry name" value="Cyclophilin-type_PPIase_CS"/>
</dbReference>
<feature type="region of interest" description="Disordered" evidence="8">
    <location>
        <begin position="119"/>
        <end position="140"/>
    </location>
</feature>
<dbReference type="FunFam" id="2.40.100.10:FF:000013">
    <property type="entry name" value="Peptidyl-prolyl cis-trans isomerase"/>
    <property type="match status" value="1"/>
</dbReference>
<dbReference type="PRINTS" id="PR00153">
    <property type="entry name" value="CSAPPISMRASE"/>
</dbReference>
<dbReference type="WBParaSite" id="PSAMB.scaffold1687size28724.g14355.t1">
    <property type="protein sequence ID" value="PSAMB.scaffold1687size28724.g14355.t1"/>
    <property type="gene ID" value="PSAMB.scaffold1687size28724.g14355"/>
</dbReference>
<dbReference type="InterPro" id="IPR000504">
    <property type="entry name" value="RRM_dom"/>
</dbReference>
<dbReference type="CDD" id="cd12347">
    <property type="entry name" value="RRM_PPIE"/>
    <property type="match status" value="1"/>
</dbReference>
<dbReference type="Proteomes" id="UP000887566">
    <property type="component" value="Unplaced"/>
</dbReference>
<dbReference type="InterPro" id="IPR029000">
    <property type="entry name" value="Cyclophilin-like_dom_sf"/>
</dbReference>
<feature type="compositionally biased region" description="Basic residues" evidence="8">
    <location>
        <begin position="421"/>
        <end position="464"/>
    </location>
</feature>
<evidence type="ECO:0000256" key="3">
    <source>
        <dbReference type="ARBA" id="ARBA00013194"/>
    </source>
</evidence>
<keyword evidence="6" id="KW-0413">Isomerase</keyword>
<dbReference type="InterPro" id="IPR012677">
    <property type="entry name" value="Nucleotide-bd_a/b_plait_sf"/>
</dbReference>
<dbReference type="GO" id="GO:0005739">
    <property type="term" value="C:mitochondrion"/>
    <property type="evidence" value="ECO:0007669"/>
    <property type="project" value="TreeGrafter"/>
</dbReference>
<dbReference type="EC" id="5.2.1.8" evidence="3"/>
<keyword evidence="5" id="KW-0697">Rotamase</keyword>
<dbReference type="AlphaFoldDB" id="A0A914VBU2"/>
<dbReference type="GO" id="GO:0003755">
    <property type="term" value="F:peptidyl-prolyl cis-trans isomerase activity"/>
    <property type="evidence" value="ECO:0007669"/>
    <property type="project" value="UniProtKB-KW"/>
</dbReference>
<dbReference type="SUPFAM" id="SSF50891">
    <property type="entry name" value="Cyclophilin-like"/>
    <property type="match status" value="1"/>
</dbReference>
<dbReference type="GO" id="GO:0006457">
    <property type="term" value="P:protein folding"/>
    <property type="evidence" value="ECO:0007669"/>
    <property type="project" value="InterPro"/>
</dbReference>
<dbReference type="Gene3D" id="3.30.70.330">
    <property type="match status" value="1"/>
</dbReference>
<keyword evidence="4 7" id="KW-0694">RNA-binding</keyword>
<dbReference type="Pfam" id="PF00160">
    <property type="entry name" value="Pro_isomerase"/>
    <property type="match status" value="1"/>
</dbReference>
<dbReference type="GO" id="GO:0016018">
    <property type="term" value="F:cyclosporin A binding"/>
    <property type="evidence" value="ECO:0007669"/>
    <property type="project" value="TreeGrafter"/>
</dbReference>
<evidence type="ECO:0000256" key="2">
    <source>
        <dbReference type="ARBA" id="ARBA00002388"/>
    </source>
</evidence>
<evidence type="ECO:0000256" key="7">
    <source>
        <dbReference type="PROSITE-ProRule" id="PRU00176"/>
    </source>
</evidence>
<dbReference type="SUPFAM" id="SSF54928">
    <property type="entry name" value="RNA-binding domain, RBD"/>
    <property type="match status" value="1"/>
</dbReference>
<dbReference type="PROSITE" id="PS00170">
    <property type="entry name" value="CSA_PPIASE_1"/>
    <property type="match status" value="1"/>
</dbReference>
<feature type="domain" description="PPIase cyclophilin-type" evidence="9">
    <location>
        <begin position="158"/>
        <end position="324"/>
    </location>
</feature>
<feature type="compositionally biased region" description="Basic and acidic residues" evidence="8">
    <location>
        <begin position="407"/>
        <end position="420"/>
    </location>
</feature>
<evidence type="ECO:0000259" key="10">
    <source>
        <dbReference type="PROSITE" id="PS50102"/>
    </source>
</evidence>
<dbReference type="SMART" id="SM00360">
    <property type="entry name" value="RRM"/>
    <property type="match status" value="1"/>
</dbReference>
<dbReference type="PROSITE" id="PS50102">
    <property type="entry name" value="RRM"/>
    <property type="match status" value="1"/>
</dbReference>
<dbReference type="InterPro" id="IPR035979">
    <property type="entry name" value="RBD_domain_sf"/>
</dbReference>
<comment type="catalytic activity">
    <reaction evidence="1">
        <text>[protein]-peptidylproline (omega=180) = [protein]-peptidylproline (omega=0)</text>
        <dbReference type="Rhea" id="RHEA:16237"/>
        <dbReference type="Rhea" id="RHEA-COMP:10747"/>
        <dbReference type="Rhea" id="RHEA-COMP:10748"/>
        <dbReference type="ChEBI" id="CHEBI:83833"/>
        <dbReference type="ChEBI" id="CHEBI:83834"/>
        <dbReference type="EC" id="5.2.1.8"/>
    </reaction>
</comment>
<evidence type="ECO:0000313" key="12">
    <source>
        <dbReference type="WBParaSite" id="PSAMB.scaffold1687size28724.g14355.t1"/>
    </source>
</evidence>
<feature type="domain" description="RRM" evidence="10">
    <location>
        <begin position="13"/>
        <end position="91"/>
    </location>
</feature>
<accession>A0A914VBU2</accession>
<dbReference type="PANTHER" id="PTHR11071:SF575">
    <property type="entry name" value="PEPTIDYL-PROLYL CIS-TRANS ISOMERASE E"/>
    <property type="match status" value="1"/>
</dbReference>
<evidence type="ECO:0000259" key="9">
    <source>
        <dbReference type="PROSITE" id="PS50072"/>
    </source>
</evidence>
<dbReference type="PANTHER" id="PTHR11071">
    <property type="entry name" value="PEPTIDYL-PROLYL CIS-TRANS ISOMERASE"/>
    <property type="match status" value="1"/>
</dbReference>
<comment type="function">
    <text evidence="2">PPIases accelerate the folding of proteins. It catalyzes the cis-trans isomerization of proline imidic peptide bonds in oligopeptides.</text>
</comment>
<feature type="region of interest" description="Disordered" evidence="8">
    <location>
        <begin position="334"/>
        <end position="501"/>
    </location>
</feature>
<evidence type="ECO:0000256" key="8">
    <source>
        <dbReference type="SAM" id="MobiDB-lite"/>
    </source>
</evidence>
<dbReference type="InterPro" id="IPR002130">
    <property type="entry name" value="Cyclophilin-type_PPIase_dom"/>
</dbReference>
<dbReference type="GO" id="GO:0003723">
    <property type="term" value="F:RNA binding"/>
    <property type="evidence" value="ECO:0007669"/>
    <property type="project" value="UniProtKB-UniRule"/>
</dbReference>
<protein>
    <recommendedName>
        <fullName evidence="3">peptidylprolyl isomerase</fullName>
        <ecNumber evidence="3">5.2.1.8</ecNumber>
    </recommendedName>
</protein>
<proteinExistence type="predicted"/>
<name>A0A914VBU2_9BILA</name>
<dbReference type="InterPro" id="IPR034168">
    <property type="entry name" value="PPIE_RRM"/>
</dbReference>
<evidence type="ECO:0000313" key="11">
    <source>
        <dbReference type="Proteomes" id="UP000887566"/>
    </source>
</evidence>
<feature type="compositionally biased region" description="Basic and acidic residues" evidence="8">
    <location>
        <begin position="465"/>
        <end position="479"/>
    </location>
</feature>
<feature type="compositionally biased region" description="Acidic residues" evidence="8">
    <location>
        <begin position="124"/>
        <end position="133"/>
    </location>
</feature>
<sequence length="541" mass="60713">MANYTNFPHNKKRTLYVGGFGEEVNEKLLHAAFIPFGEIVDISLPMDYESGKHRGFSFVEFELPEDAAAAIDNMNDSELYGRTIRVNFARPPKANERSARPVWADDDWLRQYGGGQGRKVGAEVDGDVPDENAENVPAEEGQTTAAEAANQHRLPLVYFGIKIGIRYIGRIVMELRSDVVPKTSENFRALCTGEKGFGFEGSIFHRIIPQFMCQGGDFTLGDGTGGKSIYGAKFEDENFTLKHTGPGILSMANCGPNTNGSQFFLCTAKTEWLDGKHVVFGRVIEGMNVVKQMEQQGNQNGKVQMKLYSSQGGHHFLSYLADIPLDSKLHFFERTNQRRRRMPGKTGTGGNTEPMPFRRVFGPQAGAQNSSTPPSISPALSQTLSTGRPQSPYGLDMKPPAVEEEGEKVRERDRDRSSSKKEKRKKRSRSRSRSKERSKKRKRSRSRSRSRSRERSSRRRRDRSRSRSKDRDRSSRNDPSEDSSAGGGGFPVPTMPVGQHGLLTKQGTSFRAFLTNPSWLRFKTSACIYKTHRVGEWYECI</sequence>
<evidence type="ECO:0000256" key="4">
    <source>
        <dbReference type="ARBA" id="ARBA00022884"/>
    </source>
</evidence>
<dbReference type="Pfam" id="PF00076">
    <property type="entry name" value="RRM_1"/>
    <property type="match status" value="1"/>
</dbReference>
<organism evidence="11 12">
    <name type="scientific">Plectus sambesii</name>
    <dbReference type="NCBI Taxonomy" id="2011161"/>
    <lineage>
        <taxon>Eukaryota</taxon>
        <taxon>Metazoa</taxon>
        <taxon>Ecdysozoa</taxon>
        <taxon>Nematoda</taxon>
        <taxon>Chromadorea</taxon>
        <taxon>Plectida</taxon>
        <taxon>Plectina</taxon>
        <taxon>Plectoidea</taxon>
        <taxon>Plectidae</taxon>
        <taxon>Plectus</taxon>
    </lineage>
</organism>
<feature type="compositionally biased region" description="Polar residues" evidence="8">
    <location>
        <begin position="366"/>
        <end position="389"/>
    </location>
</feature>
<reference evidence="12" key="1">
    <citation type="submission" date="2022-11" db="UniProtKB">
        <authorList>
            <consortium name="WormBaseParasite"/>
        </authorList>
    </citation>
    <scope>IDENTIFICATION</scope>
</reference>